<evidence type="ECO:0008006" key="3">
    <source>
        <dbReference type="Google" id="ProtNLM"/>
    </source>
</evidence>
<name>A0ABQ9XZS7_9EUKA</name>
<evidence type="ECO:0000313" key="1">
    <source>
        <dbReference type="EMBL" id="KAK2956982.1"/>
    </source>
</evidence>
<accession>A0ABQ9XZS7</accession>
<sequence length="140" mass="15367">MVLFAGTIRILSRQSRLMIATLSFSFAATFTLSHCPTARKWKLSMLTIGSGSSSVVDAGAMPFGMDPHRRSSSTLRKGDRIKMVVHAHHPMADLSPSRNELLNQSPIFLCSLFGSGNFEEIHTTQTRSSLMRKAAIITSI</sequence>
<reference evidence="1 2" key="1">
    <citation type="journal article" date="2022" name="bioRxiv">
        <title>Genomics of Preaxostyla Flagellates Illuminates Evolutionary Transitions and the Path Towards Mitochondrial Loss.</title>
        <authorList>
            <person name="Novak L.V.F."/>
            <person name="Treitli S.C."/>
            <person name="Pyrih J."/>
            <person name="Halakuc P."/>
            <person name="Pipaliya S.V."/>
            <person name="Vacek V."/>
            <person name="Brzon O."/>
            <person name="Soukal P."/>
            <person name="Eme L."/>
            <person name="Dacks J.B."/>
            <person name="Karnkowska A."/>
            <person name="Elias M."/>
            <person name="Hampl V."/>
        </authorList>
    </citation>
    <scope>NUCLEOTIDE SEQUENCE [LARGE SCALE GENOMIC DNA]</scope>
    <source>
        <strain evidence="1">NAU3</strain>
        <tissue evidence="1">Gut</tissue>
    </source>
</reference>
<evidence type="ECO:0000313" key="2">
    <source>
        <dbReference type="Proteomes" id="UP001281761"/>
    </source>
</evidence>
<dbReference type="Proteomes" id="UP001281761">
    <property type="component" value="Unassembled WGS sequence"/>
</dbReference>
<protein>
    <recommendedName>
        <fullName evidence="3">Secreted protein</fullName>
    </recommendedName>
</protein>
<comment type="caution">
    <text evidence="1">The sequence shown here is derived from an EMBL/GenBank/DDBJ whole genome shotgun (WGS) entry which is preliminary data.</text>
</comment>
<organism evidence="1 2">
    <name type="scientific">Blattamonas nauphoetae</name>
    <dbReference type="NCBI Taxonomy" id="2049346"/>
    <lineage>
        <taxon>Eukaryota</taxon>
        <taxon>Metamonada</taxon>
        <taxon>Preaxostyla</taxon>
        <taxon>Oxymonadida</taxon>
        <taxon>Blattamonas</taxon>
    </lineage>
</organism>
<gene>
    <name evidence="1" type="ORF">BLNAU_8057</name>
</gene>
<proteinExistence type="predicted"/>
<dbReference type="EMBL" id="JARBJD010000050">
    <property type="protein sequence ID" value="KAK2956982.1"/>
    <property type="molecule type" value="Genomic_DNA"/>
</dbReference>
<keyword evidence="2" id="KW-1185">Reference proteome</keyword>